<organism evidence="2 3">
    <name type="scientific">Flintibacter hominis</name>
    <dbReference type="NCBI Taxonomy" id="2763048"/>
    <lineage>
        <taxon>Bacteria</taxon>
        <taxon>Bacillati</taxon>
        <taxon>Bacillota</taxon>
        <taxon>Clostridia</taxon>
        <taxon>Eubacteriales</taxon>
        <taxon>Flintibacter</taxon>
    </lineage>
</organism>
<keyword evidence="3" id="KW-1185">Reference proteome</keyword>
<dbReference type="RefSeq" id="WP_186852131.1">
    <property type="nucleotide sequence ID" value="NZ_JACOPO010000001.1"/>
</dbReference>
<gene>
    <name evidence="2" type="ORF">H8S11_03060</name>
</gene>
<comment type="similarity">
    <text evidence="1">Belongs to the cycloisomerase 2 family.</text>
</comment>
<dbReference type="Gene3D" id="2.130.10.10">
    <property type="entry name" value="YVTN repeat-like/Quinoprotein amine dehydrogenase"/>
    <property type="match status" value="1"/>
</dbReference>
<dbReference type="EMBL" id="JACOPO010000001">
    <property type="protein sequence ID" value="MBC5721799.1"/>
    <property type="molecule type" value="Genomic_DNA"/>
</dbReference>
<dbReference type="Proteomes" id="UP000628736">
    <property type="component" value="Unassembled WGS sequence"/>
</dbReference>
<dbReference type="InterPro" id="IPR015943">
    <property type="entry name" value="WD40/YVTN_repeat-like_dom_sf"/>
</dbReference>
<reference evidence="2" key="1">
    <citation type="submission" date="2020-08" db="EMBL/GenBank/DDBJ databases">
        <title>Genome public.</title>
        <authorList>
            <person name="Liu C."/>
            <person name="Sun Q."/>
        </authorList>
    </citation>
    <scope>NUCLEOTIDE SEQUENCE</scope>
    <source>
        <strain evidence="2">NSJ-23</strain>
    </source>
</reference>
<dbReference type="GO" id="GO:0017057">
    <property type="term" value="F:6-phosphogluconolactonase activity"/>
    <property type="evidence" value="ECO:0007669"/>
    <property type="project" value="TreeGrafter"/>
</dbReference>
<sequence length="366" mass="40685">MPVYAYVGTYTTENYKNNRNAHGKGIYVFRIEENGTWIQVQIAEGLNPAVLAFGRNMDYLYCVNTNSGNCSAYQRDKQTGLLTYLNSEKTPGENVMVMSVSPSGDCLISADKSGLVACLPIGEDGKLKKEFGGFTLPGQKGPLNEKIQPHSRPHHVPFSPDGRYILIADKGLDLVHSYRINFETKHFEEIQHLPFRPASCPRHISFHPNGHFAYVNTEYTSTVVACHYNPENGTLAPFQIVPSIPDDYVEIKNTSSEIMVGNRGKNLYVSNRGMNSIGVFSVNQEDGRLSPIQWASTKGVKPRFFTIEPGEKYLYACNQMSDTIVEFEIDLLTGCLTQTGNVIETPVPVWILFSGSVPCHKQSTLG</sequence>
<evidence type="ECO:0000313" key="2">
    <source>
        <dbReference type="EMBL" id="MBC5721799.1"/>
    </source>
</evidence>
<accession>A0A8J6J0R0</accession>
<dbReference type="PANTHER" id="PTHR30344">
    <property type="entry name" value="6-PHOSPHOGLUCONOLACTONASE-RELATED"/>
    <property type="match status" value="1"/>
</dbReference>
<dbReference type="SUPFAM" id="SSF51004">
    <property type="entry name" value="C-terminal (heme d1) domain of cytochrome cd1-nitrite reductase"/>
    <property type="match status" value="1"/>
</dbReference>
<dbReference type="InterPro" id="IPR011048">
    <property type="entry name" value="Haem_d1_sf"/>
</dbReference>
<comment type="caution">
    <text evidence="2">The sequence shown here is derived from an EMBL/GenBank/DDBJ whole genome shotgun (WGS) entry which is preliminary data.</text>
</comment>
<evidence type="ECO:0000313" key="3">
    <source>
        <dbReference type="Proteomes" id="UP000628736"/>
    </source>
</evidence>
<name>A0A8J6J0R0_9FIRM</name>
<dbReference type="PANTHER" id="PTHR30344:SF1">
    <property type="entry name" value="6-PHOSPHOGLUCONOLACTONASE"/>
    <property type="match status" value="1"/>
</dbReference>
<dbReference type="InterPro" id="IPR019405">
    <property type="entry name" value="Lactonase_7-beta_prop"/>
</dbReference>
<dbReference type="AlphaFoldDB" id="A0A8J6J0R0"/>
<evidence type="ECO:0000256" key="1">
    <source>
        <dbReference type="ARBA" id="ARBA00005564"/>
    </source>
</evidence>
<dbReference type="Pfam" id="PF10282">
    <property type="entry name" value="Lactonase"/>
    <property type="match status" value="1"/>
</dbReference>
<protein>
    <submittedName>
        <fullName evidence="2">Lactonase family protein</fullName>
    </submittedName>
</protein>
<proteinExistence type="inferred from homology"/>
<dbReference type="InterPro" id="IPR050282">
    <property type="entry name" value="Cycloisomerase_2"/>
</dbReference>